<dbReference type="EC" id="3.5.3.1" evidence="2 9"/>
<reference evidence="14 15" key="1">
    <citation type="submission" date="2019-07" db="EMBL/GenBank/DDBJ databases">
        <title>Tepidimonas sediminis YIM 72259 draft genome.</title>
        <authorList>
            <person name="Da Costa M.S."/>
            <person name="Froufe H.J.C."/>
            <person name="Egas C."/>
            <person name="Albuquerque L."/>
        </authorList>
    </citation>
    <scope>NUCLEOTIDE SEQUENCE [LARGE SCALE GENOMIC DNA]</scope>
    <source>
        <strain evidence="14 15">YIM 72259</strain>
    </source>
</reference>
<evidence type="ECO:0000256" key="6">
    <source>
        <dbReference type="ARBA" id="ARBA00022801"/>
    </source>
</evidence>
<comment type="caution">
    <text evidence="14">The sequence shown here is derived from an EMBL/GenBank/DDBJ whole genome shotgun (WGS) entry which is preliminary data.</text>
</comment>
<evidence type="ECO:0000256" key="1">
    <source>
        <dbReference type="ARBA" id="ARBA00005098"/>
    </source>
</evidence>
<protein>
    <recommendedName>
        <fullName evidence="3 9">Arginase</fullName>
        <ecNumber evidence="2 9">3.5.3.1</ecNumber>
    </recommendedName>
</protein>
<dbReference type="PANTHER" id="PTHR43782">
    <property type="entry name" value="ARGINASE"/>
    <property type="match status" value="1"/>
</dbReference>
<dbReference type="InterPro" id="IPR023696">
    <property type="entry name" value="Ureohydrolase_dom_sf"/>
</dbReference>
<sequence>MPTPPTAVSLIGAPTDIGAGSRGASMGPEALRVAGLAEALRALGLDVADRGNLHGPPNPWQPAHGGYRHLDEVVAWNRAVHAAVQAELALGRLPILLGGDHSLAIGSIGAVARHCRQQGRRLRVLWLDAHADFNTSAITPSGNLHGMPVAVLCGFGPPPLVHLGGDGPALQPAQVRQIGIRSVDAGEKRFVHAQRLEVYDMRYIDEMGMRATMEQALAGLDEHTHLHVSFDVDFLDPEIAPGVGTTVPGGPTYREAQLCMEMIADTGRLASLDIVELNPALDERNRTARVAVELVESLFGKSTLMREHQARRRG</sequence>
<dbReference type="PRINTS" id="PR00116">
    <property type="entry name" value="ARGINASE"/>
</dbReference>
<dbReference type="SUPFAM" id="SSF52768">
    <property type="entry name" value="Arginase/deacetylase"/>
    <property type="match status" value="1"/>
</dbReference>
<evidence type="ECO:0000256" key="4">
    <source>
        <dbReference type="ARBA" id="ARBA00022503"/>
    </source>
</evidence>
<feature type="binding site" evidence="10">
    <location>
        <position position="101"/>
    </location>
    <ligand>
        <name>Mn(2+)</name>
        <dbReference type="ChEBI" id="CHEBI:29035"/>
        <label>1</label>
    </ligand>
</feature>
<dbReference type="UniPathway" id="UPA00158">
    <property type="reaction ID" value="UER00270"/>
</dbReference>
<name>A0A554WMT1_9BURK</name>
<dbReference type="PIRSF" id="PIRSF036979">
    <property type="entry name" value="Arginase"/>
    <property type="match status" value="1"/>
</dbReference>
<feature type="binding site" evidence="10">
    <location>
        <position position="233"/>
    </location>
    <ligand>
        <name>Mn(2+)</name>
        <dbReference type="ChEBI" id="CHEBI:29035"/>
        <label>1</label>
    </ligand>
</feature>
<keyword evidence="6 12" id="KW-0378">Hydrolase</keyword>
<dbReference type="AlphaFoldDB" id="A0A554WMT1"/>
<evidence type="ECO:0000256" key="11">
    <source>
        <dbReference type="PROSITE-ProRule" id="PRU00742"/>
    </source>
</evidence>
<dbReference type="OrthoDB" id="9789727at2"/>
<evidence type="ECO:0000256" key="12">
    <source>
        <dbReference type="RuleBase" id="RU003684"/>
    </source>
</evidence>
<dbReference type="InterPro" id="IPR020855">
    <property type="entry name" value="Ureohydrolase_Mn_BS"/>
</dbReference>
<evidence type="ECO:0000256" key="13">
    <source>
        <dbReference type="RuleBase" id="RU361159"/>
    </source>
</evidence>
<dbReference type="GO" id="GO:0030145">
    <property type="term" value="F:manganese ion binding"/>
    <property type="evidence" value="ECO:0007669"/>
    <property type="project" value="TreeGrafter"/>
</dbReference>
<keyword evidence="15" id="KW-1185">Reference proteome</keyword>
<dbReference type="GO" id="GO:0000050">
    <property type="term" value="P:urea cycle"/>
    <property type="evidence" value="ECO:0007669"/>
    <property type="project" value="UniProtKB-UniPathway"/>
</dbReference>
<dbReference type="GO" id="GO:0004053">
    <property type="term" value="F:arginase activity"/>
    <property type="evidence" value="ECO:0007669"/>
    <property type="project" value="UniProtKB-UniRule"/>
</dbReference>
<dbReference type="InterPro" id="IPR014033">
    <property type="entry name" value="Arginase"/>
</dbReference>
<comment type="pathway">
    <text evidence="1">Nitrogen metabolism; urea cycle; L-ornithine and urea from L-arginine: step 1/1.</text>
</comment>
<evidence type="ECO:0000256" key="2">
    <source>
        <dbReference type="ARBA" id="ARBA00012168"/>
    </source>
</evidence>
<evidence type="ECO:0000256" key="5">
    <source>
        <dbReference type="ARBA" id="ARBA00022723"/>
    </source>
</evidence>
<keyword evidence="5 10" id="KW-0479">Metal-binding</keyword>
<comment type="similarity">
    <text evidence="11 12">Belongs to the arginase family.</text>
</comment>
<dbReference type="RefSeq" id="WP_143895722.1">
    <property type="nucleotide sequence ID" value="NZ_VJND01000010.1"/>
</dbReference>
<dbReference type="FunFam" id="3.40.800.10:FF:000012">
    <property type="entry name" value="Arginase"/>
    <property type="match status" value="1"/>
</dbReference>
<dbReference type="Proteomes" id="UP000320225">
    <property type="component" value="Unassembled WGS sequence"/>
</dbReference>
<evidence type="ECO:0000313" key="15">
    <source>
        <dbReference type="Proteomes" id="UP000320225"/>
    </source>
</evidence>
<feature type="binding site" evidence="10">
    <location>
        <position position="130"/>
    </location>
    <ligand>
        <name>Mn(2+)</name>
        <dbReference type="ChEBI" id="CHEBI:29035"/>
        <label>1</label>
    </ligand>
</feature>
<dbReference type="PANTHER" id="PTHR43782:SF3">
    <property type="entry name" value="ARGINASE"/>
    <property type="match status" value="1"/>
</dbReference>
<evidence type="ECO:0000256" key="8">
    <source>
        <dbReference type="ARBA" id="ARBA00047391"/>
    </source>
</evidence>
<keyword evidence="7 10" id="KW-0464">Manganese</keyword>
<feature type="binding site" evidence="10">
    <location>
        <position position="128"/>
    </location>
    <ligand>
        <name>Mn(2+)</name>
        <dbReference type="ChEBI" id="CHEBI:29035"/>
        <label>1</label>
    </ligand>
</feature>
<dbReference type="GO" id="GO:0006525">
    <property type="term" value="P:arginine metabolic process"/>
    <property type="evidence" value="ECO:0007669"/>
    <property type="project" value="UniProtKB-KW"/>
</dbReference>
<dbReference type="NCBIfam" id="TIGR01229">
    <property type="entry name" value="rocF_arginase"/>
    <property type="match status" value="1"/>
</dbReference>
<evidence type="ECO:0000256" key="3">
    <source>
        <dbReference type="ARBA" id="ARBA00018123"/>
    </source>
</evidence>
<keyword evidence="4 13" id="KW-0056">Arginine metabolism</keyword>
<comment type="catalytic activity">
    <reaction evidence="8 13">
        <text>L-arginine + H2O = urea + L-ornithine</text>
        <dbReference type="Rhea" id="RHEA:20569"/>
        <dbReference type="ChEBI" id="CHEBI:15377"/>
        <dbReference type="ChEBI" id="CHEBI:16199"/>
        <dbReference type="ChEBI" id="CHEBI:32682"/>
        <dbReference type="ChEBI" id="CHEBI:46911"/>
        <dbReference type="EC" id="3.5.3.1"/>
    </reaction>
</comment>
<feature type="binding site" evidence="10">
    <location>
        <position position="132"/>
    </location>
    <ligand>
        <name>Mn(2+)</name>
        <dbReference type="ChEBI" id="CHEBI:29035"/>
        <label>1</label>
    </ligand>
</feature>
<evidence type="ECO:0000256" key="10">
    <source>
        <dbReference type="PIRSR" id="PIRSR036979-1"/>
    </source>
</evidence>
<accession>A0A554WMT1</accession>
<dbReference type="EMBL" id="VJND01000010">
    <property type="protein sequence ID" value="TSE24879.1"/>
    <property type="molecule type" value="Genomic_DNA"/>
</dbReference>
<dbReference type="CDD" id="cd09989">
    <property type="entry name" value="Arginase"/>
    <property type="match status" value="1"/>
</dbReference>
<dbReference type="InterPro" id="IPR006035">
    <property type="entry name" value="Ureohydrolase"/>
</dbReference>
<gene>
    <name evidence="14" type="primary">rocF</name>
    <name evidence="14" type="ORF">Tsedi_01739</name>
</gene>
<comment type="cofactor">
    <cofactor evidence="10 13">
        <name>Mn(2+)</name>
        <dbReference type="ChEBI" id="CHEBI:29035"/>
    </cofactor>
    <text evidence="10 13">Binds 2 manganese ions per subunit.</text>
</comment>
<dbReference type="Pfam" id="PF00491">
    <property type="entry name" value="Arginase"/>
    <property type="match status" value="1"/>
</dbReference>
<evidence type="ECO:0000256" key="9">
    <source>
        <dbReference type="NCBIfam" id="TIGR01229"/>
    </source>
</evidence>
<proteinExistence type="inferred from homology"/>
<evidence type="ECO:0000313" key="14">
    <source>
        <dbReference type="EMBL" id="TSE24879.1"/>
    </source>
</evidence>
<evidence type="ECO:0000256" key="7">
    <source>
        <dbReference type="ARBA" id="ARBA00023211"/>
    </source>
</evidence>
<organism evidence="14 15">
    <name type="scientific">Tepidimonas sediminis</name>
    <dbReference type="NCBI Taxonomy" id="2588941"/>
    <lineage>
        <taxon>Bacteria</taxon>
        <taxon>Pseudomonadati</taxon>
        <taxon>Pseudomonadota</taxon>
        <taxon>Betaproteobacteria</taxon>
        <taxon>Burkholderiales</taxon>
        <taxon>Tepidimonas</taxon>
    </lineage>
</organism>
<dbReference type="PROSITE" id="PS01053">
    <property type="entry name" value="ARGINASE_1"/>
    <property type="match status" value="1"/>
</dbReference>
<feature type="binding site" evidence="10">
    <location>
        <position position="231"/>
    </location>
    <ligand>
        <name>Mn(2+)</name>
        <dbReference type="ChEBI" id="CHEBI:29035"/>
        <label>1</label>
    </ligand>
</feature>
<dbReference type="Gene3D" id="3.40.800.10">
    <property type="entry name" value="Ureohydrolase domain"/>
    <property type="match status" value="1"/>
</dbReference>
<dbReference type="GO" id="GO:0005737">
    <property type="term" value="C:cytoplasm"/>
    <property type="evidence" value="ECO:0007669"/>
    <property type="project" value="TreeGrafter"/>
</dbReference>
<dbReference type="PROSITE" id="PS51409">
    <property type="entry name" value="ARGINASE_2"/>
    <property type="match status" value="1"/>
</dbReference>